<organism evidence="1 2">
    <name type="scientific">Croceitalea marina</name>
    <dbReference type="NCBI Taxonomy" id="1775166"/>
    <lineage>
        <taxon>Bacteria</taxon>
        <taxon>Pseudomonadati</taxon>
        <taxon>Bacteroidota</taxon>
        <taxon>Flavobacteriia</taxon>
        <taxon>Flavobacteriales</taxon>
        <taxon>Flavobacteriaceae</taxon>
        <taxon>Croceitalea</taxon>
    </lineage>
</organism>
<evidence type="ECO:0000313" key="2">
    <source>
        <dbReference type="Proteomes" id="UP001597526"/>
    </source>
</evidence>
<dbReference type="RefSeq" id="WP_377765848.1">
    <property type="nucleotide sequence ID" value="NZ_JBHULB010000007.1"/>
</dbReference>
<comment type="caution">
    <text evidence="1">The sequence shown here is derived from an EMBL/GenBank/DDBJ whole genome shotgun (WGS) entry which is preliminary data.</text>
</comment>
<evidence type="ECO:0000313" key="1">
    <source>
        <dbReference type="EMBL" id="MFD2586140.1"/>
    </source>
</evidence>
<accession>A0ABW5MUT4</accession>
<dbReference type="EMBL" id="JBHULB010000007">
    <property type="protein sequence ID" value="MFD2586140.1"/>
    <property type="molecule type" value="Genomic_DNA"/>
</dbReference>
<gene>
    <name evidence="1" type="ORF">ACFSQJ_04320</name>
</gene>
<keyword evidence="2" id="KW-1185">Reference proteome</keyword>
<dbReference type="Proteomes" id="UP001597526">
    <property type="component" value="Unassembled WGS sequence"/>
</dbReference>
<sequence length="81" mass="9632">MAEKRDTYKYYFKVGNLRVHCGITNNLAVREGQHKNSGRYTLYNEERYYWKNGHITQVGNITTRAAAMAWERVNNCNKNWN</sequence>
<reference evidence="2" key="1">
    <citation type="journal article" date="2019" name="Int. J. Syst. Evol. Microbiol.">
        <title>The Global Catalogue of Microorganisms (GCM) 10K type strain sequencing project: providing services to taxonomists for standard genome sequencing and annotation.</title>
        <authorList>
            <consortium name="The Broad Institute Genomics Platform"/>
            <consortium name="The Broad Institute Genome Sequencing Center for Infectious Disease"/>
            <person name="Wu L."/>
            <person name="Ma J."/>
        </authorList>
    </citation>
    <scope>NUCLEOTIDE SEQUENCE [LARGE SCALE GENOMIC DNA]</scope>
    <source>
        <strain evidence="2">KCTC 52368</strain>
    </source>
</reference>
<protein>
    <recommendedName>
        <fullName evidence="3">GIY-YIG domain-containing protein</fullName>
    </recommendedName>
</protein>
<proteinExistence type="predicted"/>
<name>A0ABW5MUT4_9FLAO</name>
<evidence type="ECO:0008006" key="3">
    <source>
        <dbReference type="Google" id="ProtNLM"/>
    </source>
</evidence>